<feature type="signal peptide" evidence="2">
    <location>
        <begin position="1"/>
        <end position="25"/>
    </location>
</feature>
<organism evidence="4 5">
    <name type="scientific">Aestuariibaculum suncheonense</name>
    <dbReference type="NCBI Taxonomy" id="1028745"/>
    <lineage>
        <taxon>Bacteria</taxon>
        <taxon>Pseudomonadati</taxon>
        <taxon>Bacteroidota</taxon>
        <taxon>Flavobacteriia</taxon>
        <taxon>Flavobacteriales</taxon>
        <taxon>Flavobacteriaceae</taxon>
    </lineage>
</organism>
<dbReference type="Proteomes" id="UP000602057">
    <property type="component" value="Unassembled WGS sequence"/>
</dbReference>
<evidence type="ECO:0000256" key="1">
    <source>
        <dbReference type="ARBA" id="ARBA00022729"/>
    </source>
</evidence>
<feature type="chain" id="PRO_5035288937" evidence="2">
    <location>
        <begin position="26"/>
        <end position="886"/>
    </location>
</feature>
<dbReference type="RefSeq" id="WP_188216125.1">
    <property type="nucleotide sequence ID" value="NZ_JACVXC010000003.1"/>
</dbReference>
<dbReference type="Pfam" id="PF18962">
    <property type="entry name" value="Por_Secre_tail"/>
    <property type="match status" value="1"/>
</dbReference>
<evidence type="ECO:0000259" key="3">
    <source>
        <dbReference type="Pfam" id="PF18962"/>
    </source>
</evidence>
<feature type="domain" description="Secretion system C-terminal sorting" evidence="3">
    <location>
        <begin position="812"/>
        <end position="885"/>
    </location>
</feature>
<comment type="caution">
    <text evidence="4">The sequence shown here is derived from an EMBL/GenBank/DDBJ whole genome shotgun (WGS) entry which is preliminary data.</text>
</comment>
<evidence type="ECO:0000313" key="4">
    <source>
        <dbReference type="EMBL" id="MBD0835632.1"/>
    </source>
</evidence>
<accession>A0A8J6QGY2</accession>
<dbReference type="EMBL" id="JACVXC010000003">
    <property type="protein sequence ID" value="MBD0835632.1"/>
    <property type="molecule type" value="Genomic_DNA"/>
</dbReference>
<name>A0A8J6QGY2_9FLAO</name>
<sequence>MKKNYYQLTILTVLLCFFWVFTGHAQTTVTKYYFGPTQEINGCGGPDCAEVGSVNFSSSDFPTGAIITDVNVSITWQKTGGTCSVPSSDDPINSEISFRMDATDIGKNLNLAPQVTWSGSTPGGVVTTIFDDTAATVPSGTPTSGTFKPAGTGSLANAFNGNTPVGTWQLHAGDTFDNNNALCVYNFSVTITANVPPTAVCKTNQITEIFLDENGQATLTPQDLDGGSSDAEGPVTLSLSKDTFDCSEVGQTFPVTLTVTDFAGATDSCVTPILVRDTMQPVVSCKDATVILDTNGSYQLTKNDLDNGSTDNCSTNLTYTFSPAWFYCDDVGVHTVTMTVEDENGNSSSCDATVTVNRGADLTLTNAVPIDICFGATANTGKIDLEWTGIAQEVIVTPDGGIATTYNSGLENGELTISGLESGNYTLEIDGICGQMVSTTVEIKQLEELAITNAEPIDICFGGFSSSGEINLEWTGGVSFIEVSSNNSDGSTGFFTINQGLESGDTTLSSLQAGSHKLTVHGICGESVSTTVEIKQLEELAITNAEPIDICFGGFSSSGEINLEWTGGVSFIEVSSNNSDGSTGFFTINQGLESGDTTLSSLQAGSHKLTVHGICGESVSTTVEIKQLEELAIVNATPNDICFGASSYSGSIDFEWTGNATTMEVSFTGGVYVYSDGFENGERTIFGLPAGNVQIKLEDNCGNMVETNVEIKQLEPVITLPQTTTVFVTSGSTFTLPDYIANGELIATNGCLQNLTLLQSIAAGTALSIGVHTITFTTQNTVGEVKNYSFDLTVEETLGVDDVNPELDGVIIYPNPASDRVTIKNAKQQNLKLARLYDLRGRLVREVNLKNMRETLEMDISSLEGALYILKVEGENGSKEFKLMIK</sequence>
<dbReference type="NCBIfam" id="TIGR04183">
    <property type="entry name" value="Por_Secre_tail"/>
    <property type="match status" value="1"/>
</dbReference>
<protein>
    <submittedName>
        <fullName evidence="4">T9SS type A sorting domain-containing protein</fullName>
    </submittedName>
</protein>
<dbReference type="InterPro" id="IPR026444">
    <property type="entry name" value="Secre_tail"/>
</dbReference>
<dbReference type="AlphaFoldDB" id="A0A8J6QGY2"/>
<keyword evidence="5" id="KW-1185">Reference proteome</keyword>
<proteinExistence type="predicted"/>
<reference evidence="4" key="2">
    <citation type="submission" date="2020-09" db="EMBL/GenBank/DDBJ databases">
        <authorList>
            <person name="Wu Z."/>
        </authorList>
    </citation>
    <scope>NUCLEOTIDE SEQUENCE</scope>
    <source>
        <strain evidence="4">SC17</strain>
    </source>
</reference>
<keyword evidence="1 2" id="KW-0732">Signal</keyword>
<reference evidence="4" key="1">
    <citation type="journal article" date="2013" name="Int. J. Syst. Evol. Microbiol.">
        <title>Aestuariibaculum suncheonense gen. nov., sp. nov., a marine bacterium of the family Flavobacteriaceae isolated from a tidal flat and emended descriptions of the genera Gaetbulibacter and Tamlana.</title>
        <authorList>
            <person name="Jeong S.H."/>
            <person name="Park M.S."/>
            <person name="Jin H.M."/>
            <person name="Lee K."/>
            <person name="Park W."/>
            <person name="Jeon C.O."/>
        </authorList>
    </citation>
    <scope>NUCLEOTIDE SEQUENCE</scope>
    <source>
        <strain evidence="4">SC17</strain>
    </source>
</reference>
<gene>
    <name evidence="4" type="ORF">ICJ84_09300</name>
</gene>
<evidence type="ECO:0000313" key="5">
    <source>
        <dbReference type="Proteomes" id="UP000602057"/>
    </source>
</evidence>
<evidence type="ECO:0000256" key="2">
    <source>
        <dbReference type="SAM" id="SignalP"/>
    </source>
</evidence>